<dbReference type="EMBL" id="FRBT01000003">
    <property type="protein sequence ID" value="SHM04098.1"/>
    <property type="molecule type" value="Genomic_DNA"/>
</dbReference>
<organism evidence="2 3">
    <name type="scientific">Flavobacterium chilense</name>
    <dbReference type="NCBI Taxonomy" id="946677"/>
    <lineage>
        <taxon>Bacteria</taxon>
        <taxon>Pseudomonadati</taxon>
        <taxon>Bacteroidota</taxon>
        <taxon>Flavobacteriia</taxon>
        <taxon>Flavobacteriales</taxon>
        <taxon>Flavobacteriaceae</taxon>
        <taxon>Flavobacterium</taxon>
    </lineage>
</organism>
<keyword evidence="3" id="KW-1185">Reference proteome</keyword>
<dbReference type="InterPro" id="IPR025351">
    <property type="entry name" value="Pvc16_N"/>
</dbReference>
<evidence type="ECO:0000313" key="2">
    <source>
        <dbReference type="EMBL" id="SHM04098.1"/>
    </source>
</evidence>
<name>A0A1M7FJZ8_9FLAO</name>
<gene>
    <name evidence="2" type="ORF">SAMN05444484_103398</name>
</gene>
<dbReference type="AlphaFoldDB" id="A0A1M7FJZ8"/>
<feature type="domain" description="Pvc16 N-terminal" evidence="1">
    <location>
        <begin position="44"/>
        <end position="181"/>
    </location>
</feature>
<protein>
    <recommendedName>
        <fullName evidence="1">Pvc16 N-terminal domain-containing protein</fullName>
    </recommendedName>
</protein>
<evidence type="ECO:0000259" key="1">
    <source>
        <dbReference type="Pfam" id="PF14065"/>
    </source>
</evidence>
<dbReference type="RefSeq" id="WP_068842355.1">
    <property type="nucleotide sequence ID" value="NZ_FRBT01000003.1"/>
</dbReference>
<accession>A0A1M7FJZ8</accession>
<evidence type="ECO:0000313" key="3">
    <source>
        <dbReference type="Proteomes" id="UP000184028"/>
    </source>
</evidence>
<dbReference type="STRING" id="946677.SAMN05444484_103398"/>
<dbReference type="OrthoDB" id="7560784at2"/>
<dbReference type="Proteomes" id="UP000184028">
    <property type="component" value="Unassembled WGS sequence"/>
</dbReference>
<reference evidence="3" key="1">
    <citation type="submission" date="2016-11" db="EMBL/GenBank/DDBJ databases">
        <authorList>
            <person name="Varghese N."/>
            <person name="Submissions S."/>
        </authorList>
    </citation>
    <scope>NUCLEOTIDE SEQUENCE [LARGE SCALE GENOMIC DNA]</scope>
    <source>
        <strain evidence="3">DSM 24724</strain>
    </source>
</reference>
<dbReference type="Pfam" id="PF14065">
    <property type="entry name" value="Pvc16_N"/>
    <property type="match status" value="1"/>
</dbReference>
<sequence>MIYEALTCLSEELNDFFKLKLSIAEEKVILSGLVNADGTVAIPGENKIVITLVNLEKETLQMLPSKAVTTNSFGNQNIPLQINIYVLFSAYFSSNNYGESLRFISFIIAYFQGKNVFTKSNTPNMDPKMEKLSIEIVDMSMDGLSNLWSLLGAKYMPSVLYKIRMLHFDESVVREFRPGVSKIDNQSKTN</sequence>
<proteinExistence type="predicted"/>